<dbReference type="Pfam" id="PF01726">
    <property type="entry name" value="LexA_DNA_bind"/>
    <property type="match status" value="1"/>
</dbReference>
<gene>
    <name evidence="2" type="ORF">ACFQ4B_05855</name>
</gene>
<protein>
    <submittedName>
        <fullName evidence="2">LexA family protein</fullName>
    </submittedName>
</protein>
<accession>A0ABW3UJC9</accession>
<dbReference type="Proteomes" id="UP001597180">
    <property type="component" value="Unassembled WGS sequence"/>
</dbReference>
<keyword evidence="3" id="KW-1185">Reference proteome</keyword>
<organism evidence="2 3">
    <name type="scientific">Paenibacillus vulneris</name>
    <dbReference type="NCBI Taxonomy" id="1133364"/>
    <lineage>
        <taxon>Bacteria</taxon>
        <taxon>Bacillati</taxon>
        <taxon>Bacillota</taxon>
        <taxon>Bacilli</taxon>
        <taxon>Bacillales</taxon>
        <taxon>Paenibacillaceae</taxon>
        <taxon>Paenibacillus</taxon>
    </lineage>
</organism>
<reference evidence="3" key="1">
    <citation type="journal article" date="2019" name="Int. J. Syst. Evol. Microbiol.">
        <title>The Global Catalogue of Microorganisms (GCM) 10K type strain sequencing project: providing services to taxonomists for standard genome sequencing and annotation.</title>
        <authorList>
            <consortium name="The Broad Institute Genomics Platform"/>
            <consortium name="The Broad Institute Genome Sequencing Center for Infectious Disease"/>
            <person name="Wu L."/>
            <person name="Ma J."/>
        </authorList>
    </citation>
    <scope>NUCLEOTIDE SEQUENCE [LARGE SCALE GENOMIC DNA]</scope>
    <source>
        <strain evidence="3">CCUG 53270</strain>
    </source>
</reference>
<name>A0ABW3UJC9_9BACL</name>
<proteinExistence type="predicted"/>
<dbReference type="Gene3D" id="1.10.10.10">
    <property type="entry name" value="Winged helix-like DNA-binding domain superfamily/Winged helix DNA-binding domain"/>
    <property type="match status" value="1"/>
</dbReference>
<sequence length="69" mass="7983">MTPKQKIMLEAIITFIKQHKYSPSVRELCSIIGISSVSTAHGHLERLKSKGFITWEQDRPRTLKVLIEY</sequence>
<dbReference type="SUPFAM" id="SSF46785">
    <property type="entry name" value="Winged helix' DNA-binding domain"/>
    <property type="match status" value="1"/>
</dbReference>
<feature type="domain" description="LexA repressor DNA-binding" evidence="1">
    <location>
        <begin position="1"/>
        <end position="62"/>
    </location>
</feature>
<dbReference type="RefSeq" id="WP_345594888.1">
    <property type="nucleotide sequence ID" value="NZ_BAABJG010000055.1"/>
</dbReference>
<evidence type="ECO:0000313" key="3">
    <source>
        <dbReference type="Proteomes" id="UP001597180"/>
    </source>
</evidence>
<evidence type="ECO:0000313" key="2">
    <source>
        <dbReference type="EMBL" id="MFD1219634.1"/>
    </source>
</evidence>
<comment type="caution">
    <text evidence="2">The sequence shown here is derived from an EMBL/GenBank/DDBJ whole genome shotgun (WGS) entry which is preliminary data.</text>
</comment>
<dbReference type="InterPro" id="IPR036390">
    <property type="entry name" value="WH_DNA-bd_sf"/>
</dbReference>
<dbReference type="InterPro" id="IPR036388">
    <property type="entry name" value="WH-like_DNA-bd_sf"/>
</dbReference>
<dbReference type="InterPro" id="IPR006199">
    <property type="entry name" value="LexA_DNA-bd_dom"/>
</dbReference>
<dbReference type="EMBL" id="JBHTLU010000012">
    <property type="protein sequence ID" value="MFD1219634.1"/>
    <property type="molecule type" value="Genomic_DNA"/>
</dbReference>
<evidence type="ECO:0000259" key="1">
    <source>
        <dbReference type="Pfam" id="PF01726"/>
    </source>
</evidence>